<name>A0A1W6KFS9_9GAMM</name>
<dbReference type="Proteomes" id="UP000193100">
    <property type="component" value="Plasmid pSMR5"/>
</dbReference>
<proteinExistence type="predicted"/>
<evidence type="ECO:0000313" key="2">
    <source>
        <dbReference type="Proteomes" id="UP000193100"/>
    </source>
</evidence>
<organism evidence="1 2">
    <name type="scientific">Marinobacter salarius</name>
    <dbReference type="NCBI Taxonomy" id="1420917"/>
    <lineage>
        <taxon>Bacteria</taxon>
        <taxon>Pseudomonadati</taxon>
        <taxon>Pseudomonadota</taxon>
        <taxon>Gammaproteobacteria</taxon>
        <taxon>Pseudomonadales</taxon>
        <taxon>Marinobacteraceae</taxon>
        <taxon>Marinobacter</taxon>
    </lineage>
</organism>
<dbReference type="AlphaFoldDB" id="A0A1W6KFS9"/>
<geneLocation type="plasmid" evidence="2">
    <name>psmr5</name>
</geneLocation>
<protein>
    <submittedName>
        <fullName evidence="1">Uncharacterized protein</fullName>
    </submittedName>
</protein>
<sequence length="89" mass="10039">MEARLPLQSLLLHLKLRNLFINLRHPRSINTIVGILGFLSINDTSNNPVFVKSFDFTNGSQIIFRNLTSFTPATNSLAARSNCFTDFLI</sequence>
<reference evidence="1 2" key="1">
    <citation type="submission" date="2017-04" db="EMBL/GenBank/DDBJ databases">
        <title>Genome Sequence of Marinobacter salarius strain SMR5 Isolated from a culture of the Diatom Skeletonema marinoi.</title>
        <authorList>
            <person name="Topel M."/>
            <person name="Pinder M.I.M."/>
            <person name="Johansson O.N."/>
            <person name="Kourtchenko O."/>
            <person name="Godhe A."/>
            <person name="Clarke A.K."/>
        </authorList>
    </citation>
    <scope>NUCLEOTIDE SEQUENCE [LARGE SCALE GENOMIC DNA]</scope>
    <source>
        <strain evidence="1 2">SMR5</strain>
        <plasmid evidence="2">Plasmid psmr5</plasmid>
    </source>
</reference>
<keyword evidence="1" id="KW-0614">Plasmid</keyword>
<evidence type="ECO:0000313" key="1">
    <source>
        <dbReference type="EMBL" id="ARM86278.1"/>
    </source>
</evidence>
<accession>A0A1W6KFS9</accession>
<gene>
    <name evidence="1" type="ORF">MARSALSMR5_04261</name>
</gene>
<dbReference type="EMBL" id="CP020932">
    <property type="protein sequence ID" value="ARM86278.1"/>
    <property type="molecule type" value="Genomic_DNA"/>
</dbReference>